<organism evidence="4 5">
    <name type="scientific">Mycolicibacterium pallens</name>
    <dbReference type="NCBI Taxonomy" id="370524"/>
    <lineage>
        <taxon>Bacteria</taxon>
        <taxon>Bacillati</taxon>
        <taxon>Actinomycetota</taxon>
        <taxon>Actinomycetes</taxon>
        <taxon>Mycobacteriales</taxon>
        <taxon>Mycobacteriaceae</taxon>
        <taxon>Mycolicibacterium</taxon>
    </lineage>
</organism>
<proteinExistence type="predicted"/>
<dbReference type="Proteomes" id="UP000825367">
    <property type="component" value="Chromosome"/>
</dbReference>
<sequence>MSVVIRVGGMSCGHCANAIRQAVTPLAGVERVDVDVASGIVTAHGDCDAASISAAITRAGYTPEGEVEPAPRPSLPMADSPKGHCCCG</sequence>
<dbReference type="CDD" id="cd00371">
    <property type="entry name" value="HMA"/>
    <property type="match status" value="1"/>
</dbReference>
<keyword evidence="1" id="KW-0479">Metal-binding</keyword>
<dbReference type="RefSeq" id="WP_096310793.1">
    <property type="nucleotide sequence ID" value="NZ_BAAAVX010000075.1"/>
</dbReference>
<protein>
    <submittedName>
        <fullName evidence="4">Heavy-metal-associated domain-containing protein</fullName>
    </submittedName>
</protein>
<dbReference type="InterPro" id="IPR036163">
    <property type="entry name" value="HMA_dom_sf"/>
</dbReference>
<evidence type="ECO:0000313" key="4">
    <source>
        <dbReference type="EMBL" id="QYL18581.1"/>
    </source>
</evidence>
<accession>A0ABX8VLC1</accession>
<evidence type="ECO:0000313" key="5">
    <source>
        <dbReference type="Proteomes" id="UP000825367"/>
    </source>
</evidence>
<dbReference type="PROSITE" id="PS50846">
    <property type="entry name" value="HMA_2"/>
    <property type="match status" value="1"/>
</dbReference>
<name>A0ABX8VLC1_9MYCO</name>
<dbReference type="PROSITE" id="PS01047">
    <property type="entry name" value="HMA_1"/>
    <property type="match status" value="1"/>
</dbReference>
<dbReference type="EMBL" id="CP080333">
    <property type="protein sequence ID" value="QYL18581.1"/>
    <property type="molecule type" value="Genomic_DNA"/>
</dbReference>
<dbReference type="SUPFAM" id="SSF55008">
    <property type="entry name" value="HMA, heavy metal-associated domain"/>
    <property type="match status" value="1"/>
</dbReference>
<evidence type="ECO:0000256" key="2">
    <source>
        <dbReference type="SAM" id="MobiDB-lite"/>
    </source>
</evidence>
<dbReference type="Gene3D" id="3.30.70.100">
    <property type="match status" value="1"/>
</dbReference>
<evidence type="ECO:0000256" key="1">
    <source>
        <dbReference type="ARBA" id="ARBA00022723"/>
    </source>
</evidence>
<gene>
    <name evidence="4" type="ORF">K0O64_08840</name>
</gene>
<evidence type="ECO:0000259" key="3">
    <source>
        <dbReference type="PROSITE" id="PS50846"/>
    </source>
</evidence>
<feature type="domain" description="HMA" evidence="3">
    <location>
        <begin position="1"/>
        <end position="64"/>
    </location>
</feature>
<keyword evidence="5" id="KW-1185">Reference proteome</keyword>
<dbReference type="Pfam" id="PF00403">
    <property type="entry name" value="HMA"/>
    <property type="match status" value="1"/>
</dbReference>
<reference evidence="4 5" key="1">
    <citation type="submission" date="2021-07" db="EMBL/GenBank/DDBJ databases">
        <title>Whole genome sequencing of non-tuberculosis mycobacteria type-strains.</title>
        <authorList>
            <person name="Igarashi Y."/>
            <person name="Osugi A."/>
            <person name="Mitarai S."/>
        </authorList>
    </citation>
    <scope>NUCLEOTIDE SEQUENCE [LARGE SCALE GENOMIC DNA]</scope>
    <source>
        <strain evidence="4 5">JCM 16370</strain>
    </source>
</reference>
<dbReference type="InterPro" id="IPR006121">
    <property type="entry name" value="HMA_dom"/>
</dbReference>
<dbReference type="InterPro" id="IPR017969">
    <property type="entry name" value="Heavy-metal-associated_CS"/>
</dbReference>
<feature type="region of interest" description="Disordered" evidence="2">
    <location>
        <begin position="62"/>
        <end position="88"/>
    </location>
</feature>